<accession>A0ACC0TYH9</accession>
<protein>
    <submittedName>
        <fullName evidence="1">Uncharacterized protein</fullName>
    </submittedName>
</protein>
<comment type="caution">
    <text evidence="1">The sequence shown here is derived from an EMBL/GenBank/DDBJ whole genome shotgun (WGS) entry which is preliminary data.</text>
</comment>
<keyword evidence="2" id="KW-1185">Reference proteome</keyword>
<evidence type="ECO:0000313" key="2">
    <source>
        <dbReference type="Proteomes" id="UP001207468"/>
    </source>
</evidence>
<dbReference type="Proteomes" id="UP001207468">
    <property type="component" value="Unassembled WGS sequence"/>
</dbReference>
<gene>
    <name evidence="1" type="ORF">F5148DRAFT_1152050</name>
</gene>
<sequence>MLQEKVRIEQGGVQRARLQTAHSATITVAQSELSAATLSSSPPSQGLLCHSPMATDFWASSHNGSCHAQASTEQGLQYVKSTDHINFLNIYSANFIVMLGKPLMLHQWFYIKNLYCKMDPFMVIAMCCYVATKAVESPVHIKNIVSESHLMFGYT</sequence>
<organism evidence="1 2">
    <name type="scientific">Russula earlei</name>
    <dbReference type="NCBI Taxonomy" id="71964"/>
    <lineage>
        <taxon>Eukaryota</taxon>
        <taxon>Fungi</taxon>
        <taxon>Dikarya</taxon>
        <taxon>Basidiomycota</taxon>
        <taxon>Agaricomycotina</taxon>
        <taxon>Agaricomycetes</taxon>
        <taxon>Russulales</taxon>
        <taxon>Russulaceae</taxon>
        <taxon>Russula</taxon>
    </lineage>
</organism>
<name>A0ACC0TYH9_9AGAM</name>
<evidence type="ECO:0000313" key="1">
    <source>
        <dbReference type="EMBL" id="KAI9453067.1"/>
    </source>
</evidence>
<dbReference type="EMBL" id="JAGFNK010000317">
    <property type="protein sequence ID" value="KAI9453067.1"/>
    <property type="molecule type" value="Genomic_DNA"/>
</dbReference>
<proteinExistence type="predicted"/>
<reference evidence="1" key="1">
    <citation type="submission" date="2021-03" db="EMBL/GenBank/DDBJ databases">
        <title>Evolutionary priming and transition to the ectomycorrhizal habit in an iconic lineage of mushroom-forming fungi: is preadaptation a requirement?</title>
        <authorList>
            <consortium name="DOE Joint Genome Institute"/>
            <person name="Looney B.P."/>
            <person name="Miyauchi S."/>
            <person name="Morin E."/>
            <person name="Drula E."/>
            <person name="Courty P.E."/>
            <person name="Chicoki N."/>
            <person name="Fauchery L."/>
            <person name="Kohler A."/>
            <person name="Kuo A."/>
            <person name="LaButti K."/>
            <person name="Pangilinan J."/>
            <person name="Lipzen A."/>
            <person name="Riley R."/>
            <person name="Andreopoulos W."/>
            <person name="He G."/>
            <person name="Johnson J."/>
            <person name="Barry K.W."/>
            <person name="Grigoriev I.V."/>
            <person name="Nagy L."/>
            <person name="Hibbett D."/>
            <person name="Henrissat B."/>
            <person name="Matheny P.B."/>
            <person name="Labbe J."/>
            <person name="Martin A.F."/>
        </authorList>
    </citation>
    <scope>NUCLEOTIDE SEQUENCE</scope>
    <source>
        <strain evidence="1">BPL698</strain>
    </source>
</reference>